<dbReference type="AlphaFoldDB" id="A0A8K0T2S5"/>
<evidence type="ECO:0000313" key="1">
    <source>
        <dbReference type="EMBL" id="KAH7329138.1"/>
    </source>
</evidence>
<reference evidence="1" key="1">
    <citation type="journal article" date="2021" name="Nat. Commun.">
        <title>Genetic determinants of endophytism in the Arabidopsis root mycobiome.</title>
        <authorList>
            <person name="Mesny F."/>
            <person name="Miyauchi S."/>
            <person name="Thiergart T."/>
            <person name="Pickel B."/>
            <person name="Atanasova L."/>
            <person name="Karlsson M."/>
            <person name="Huettel B."/>
            <person name="Barry K.W."/>
            <person name="Haridas S."/>
            <person name="Chen C."/>
            <person name="Bauer D."/>
            <person name="Andreopoulos W."/>
            <person name="Pangilinan J."/>
            <person name="LaButti K."/>
            <person name="Riley R."/>
            <person name="Lipzen A."/>
            <person name="Clum A."/>
            <person name="Drula E."/>
            <person name="Henrissat B."/>
            <person name="Kohler A."/>
            <person name="Grigoriev I.V."/>
            <person name="Martin F.M."/>
            <person name="Hacquard S."/>
        </authorList>
    </citation>
    <scope>NUCLEOTIDE SEQUENCE</scope>
    <source>
        <strain evidence="1">MPI-CAGE-CH-0235</strain>
    </source>
</reference>
<sequence>MTAATQQHTIWLWLDGVFPRRISYFLFLKGLVRSPEDLRAGITTKSNLTVVPVSIIPLEGFRSSDPNHPYPEGSSSPCMRTLDVASGKSTFIHESTSILFYLEELYPESPLQPSSAIERACVMDLIGTFNLVTLDTNYFLRNTVPEHGMVMGLQPEHQTRAAALNSKGHEVKGLVKFQGWAQRNGFQTTGWLTPGMAGPGMVDLIMAASVRFIELVYGIDILEDKDLRPLAEWYVRFTALPWWAGLEDQGNGVPNVLAFGRKSRAAWTKQTGEYPPQL</sequence>
<protein>
    <recommendedName>
        <fullName evidence="3">GST N-terminal domain-containing protein</fullName>
    </recommendedName>
</protein>
<keyword evidence="2" id="KW-1185">Reference proteome</keyword>
<name>A0A8K0T2S5_9HYPO</name>
<gene>
    <name evidence="1" type="ORF">B0I35DRAFT_473767</name>
</gene>
<dbReference type="Proteomes" id="UP000813444">
    <property type="component" value="Unassembled WGS sequence"/>
</dbReference>
<evidence type="ECO:0000313" key="2">
    <source>
        <dbReference type="Proteomes" id="UP000813444"/>
    </source>
</evidence>
<proteinExistence type="predicted"/>
<accession>A0A8K0T2S5</accession>
<dbReference type="OrthoDB" id="3587182at2759"/>
<comment type="caution">
    <text evidence="1">The sequence shown here is derived from an EMBL/GenBank/DDBJ whole genome shotgun (WGS) entry which is preliminary data.</text>
</comment>
<evidence type="ECO:0008006" key="3">
    <source>
        <dbReference type="Google" id="ProtNLM"/>
    </source>
</evidence>
<dbReference type="EMBL" id="JAGPNK010000001">
    <property type="protein sequence ID" value="KAH7329138.1"/>
    <property type="molecule type" value="Genomic_DNA"/>
</dbReference>
<organism evidence="1 2">
    <name type="scientific">Stachybotrys elegans</name>
    <dbReference type="NCBI Taxonomy" id="80388"/>
    <lineage>
        <taxon>Eukaryota</taxon>
        <taxon>Fungi</taxon>
        <taxon>Dikarya</taxon>
        <taxon>Ascomycota</taxon>
        <taxon>Pezizomycotina</taxon>
        <taxon>Sordariomycetes</taxon>
        <taxon>Hypocreomycetidae</taxon>
        <taxon>Hypocreales</taxon>
        <taxon>Stachybotryaceae</taxon>
        <taxon>Stachybotrys</taxon>
    </lineage>
</organism>